<protein>
    <submittedName>
        <fullName evidence="4">Type VI secretion system membrane subunit TssM</fullName>
    </submittedName>
</protein>
<dbReference type="InterPro" id="IPR027417">
    <property type="entry name" value="P-loop_NTPase"/>
</dbReference>
<proteinExistence type="predicted"/>
<dbReference type="RefSeq" id="WP_187724674.1">
    <property type="nucleotide sequence ID" value="NZ_CP060783.1"/>
</dbReference>
<dbReference type="Proteomes" id="UP000516028">
    <property type="component" value="Chromosome"/>
</dbReference>
<keyword evidence="5" id="KW-1185">Reference proteome</keyword>
<dbReference type="InterPro" id="IPR009612">
    <property type="entry name" value="IcmF-rel"/>
</dbReference>
<keyword evidence="1" id="KW-0472">Membrane</keyword>
<evidence type="ECO:0000259" key="2">
    <source>
        <dbReference type="Pfam" id="PF06761"/>
    </source>
</evidence>
<accession>A0A7H0GLB6</accession>
<keyword evidence="1" id="KW-1133">Transmembrane helix</keyword>
<feature type="domain" description="Type VI secretion system component TssM1 N-terminal" evidence="3">
    <location>
        <begin position="44"/>
        <end position="303"/>
    </location>
</feature>
<name>A0A7H0GLB6_9BURK</name>
<gene>
    <name evidence="4" type="primary">tssM</name>
    <name evidence="4" type="ORF">H9K75_02725</name>
</gene>
<evidence type="ECO:0000259" key="3">
    <source>
        <dbReference type="Pfam" id="PF14331"/>
    </source>
</evidence>
<dbReference type="AlphaFoldDB" id="A0A7H0GLB6"/>
<dbReference type="KEGG" id="daer:H9K75_02725"/>
<evidence type="ECO:0000256" key="1">
    <source>
        <dbReference type="SAM" id="Phobius"/>
    </source>
</evidence>
<dbReference type="PANTHER" id="PTHR36153">
    <property type="entry name" value="INNER MEMBRANE PROTEIN-RELATED"/>
    <property type="match status" value="1"/>
</dbReference>
<dbReference type="InterPro" id="IPR053156">
    <property type="entry name" value="T6SS_TssM-like"/>
</dbReference>
<feature type="domain" description="IcmF-related" evidence="2">
    <location>
        <begin position="357"/>
        <end position="667"/>
    </location>
</feature>
<sequence>MAGQYGKAALQGVGGTRNCDWWFTDQAVVIDTAGRYTTHDSNEDVDKTEWQGFLGLLKKYRPRQPVNGVMLTLSVSDLLTFTDDELVQHLTALRERLNELQGSFAIELPVYLWVTKVDLLAGFNDFFGGYSNEQRKQVWGFTFPYSDKSKTNRPTKAAFQQEWAALEQSLFSVQDAHLAREQELRRRNYIYAFPQQFAGLQARVAKAVDFVFAESRLTQQPLLRGVYFSSGTQEGTVYDRVLGSLRKQFSSAGHVPTAQNTDSGKSYFLYDLLVKVIFAESHLAGRNVKWERRTRLFTYLGYGLSVLLLLGAIAAWLISYGNNNQYLAQASDNAEQASKSIAHYDANTADLGGLLKLLEQVKGIGDMKDFQSDDPPTNYRYGLYQGAKVSAAADNAYQRMLDNGLLPFVSKRLEATLRNPPANNLEYLYEALRAYLMLQQPEHYSPKTMRDWVITDIKTFLLPDADPATAKSIEQHVSALFADGRVVSSPFPINTELVSSVRTRLASLSTAQRVYFRLRSRLMRESMREFNIMDVAGPQAANVFMRKSGQPLNRGVPGLFTYQGYWDLFDKSVAGVVTEVSDDEGWVLGLGEQSIKAQLGEAMQGKLVREVRLLYLREYQQTWSQLMQDVQLIPSDSLQSSIQRMAVLSAPDSPLPLFLRAVVRETTLLREPEKGQQTVVDKMAQKLKNTRDDFERVVGPVPGSQATRATRDERIVDDYFEPLRRLVGAPGQQTQGNMPIDSLLKTLDEYYGTLIAADAAHRSGARRRATTPCCD</sequence>
<evidence type="ECO:0000313" key="5">
    <source>
        <dbReference type="Proteomes" id="UP000516028"/>
    </source>
</evidence>
<dbReference type="PANTHER" id="PTHR36153:SF1">
    <property type="entry name" value="TYPE VI SECRETION SYSTEM COMPONENT TSSM1"/>
    <property type="match status" value="1"/>
</dbReference>
<keyword evidence="1" id="KW-0812">Transmembrane</keyword>
<dbReference type="NCBIfam" id="TIGR03348">
    <property type="entry name" value="VI_IcmF"/>
    <property type="match status" value="1"/>
</dbReference>
<dbReference type="SUPFAM" id="SSF52540">
    <property type="entry name" value="P-loop containing nucleoside triphosphate hydrolases"/>
    <property type="match status" value="1"/>
</dbReference>
<reference evidence="4 5" key="1">
    <citation type="submission" date="2020-08" db="EMBL/GenBank/DDBJ databases">
        <title>Genome sequence of Diaphorobacter aerolatus KACC 16536T.</title>
        <authorList>
            <person name="Hyun D.-W."/>
            <person name="Bae J.-W."/>
        </authorList>
    </citation>
    <scope>NUCLEOTIDE SEQUENCE [LARGE SCALE GENOMIC DNA]</scope>
    <source>
        <strain evidence="4 5">KACC 16536</strain>
    </source>
</reference>
<dbReference type="InterPro" id="IPR025743">
    <property type="entry name" value="TssM1_N"/>
</dbReference>
<dbReference type="EMBL" id="CP060783">
    <property type="protein sequence ID" value="QNP49082.1"/>
    <property type="molecule type" value="Genomic_DNA"/>
</dbReference>
<dbReference type="Pfam" id="PF14331">
    <property type="entry name" value="IcmF-related_N"/>
    <property type="match status" value="1"/>
</dbReference>
<dbReference type="Pfam" id="PF06761">
    <property type="entry name" value="IcmF-related"/>
    <property type="match status" value="1"/>
</dbReference>
<dbReference type="InterPro" id="IPR017731">
    <property type="entry name" value="TssM1-like"/>
</dbReference>
<feature type="transmembrane region" description="Helical" evidence="1">
    <location>
        <begin position="296"/>
        <end position="318"/>
    </location>
</feature>
<organism evidence="4 5">
    <name type="scientific">Diaphorobacter aerolatus</name>
    <dbReference type="NCBI Taxonomy" id="1288495"/>
    <lineage>
        <taxon>Bacteria</taxon>
        <taxon>Pseudomonadati</taxon>
        <taxon>Pseudomonadota</taxon>
        <taxon>Betaproteobacteria</taxon>
        <taxon>Burkholderiales</taxon>
        <taxon>Comamonadaceae</taxon>
        <taxon>Diaphorobacter</taxon>
    </lineage>
</organism>
<evidence type="ECO:0000313" key="4">
    <source>
        <dbReference type="EMBL" id="QNP49082.1"/>
    </source>
</evidence>